<evidence type="ECO:0000313" key="2">
    <source>
        <dbReference type="EMBL" id="BAY20161.1"/>
    </source>
</evidence>
<keyword evidence="1" id="KW-0812">Transmembrane</keyword>
<protein>
    <submittedName>
        <fullName evidence="2">Uncharacterized protein</fullName>
    </submittedName>
</protein>
<dbReference type="EMBL" id="AP018176">
    <property type="protein sequence ID" value="BAY20161.1"/>
    <property type="molecule type" value="Genomic_DNA"/>
</dbReference>
<name>A0A1Z4GRK8_9CYAN</name>
<reference evidence="2 3" key="1">
    <citation type="submission" date="2017-06" db="EMBL/GenBank/DDBJ databases">
        <title>Genome sequencing of cyanobaciteial culture collection at National Institute for Environmental Studies (NIES).</title>
        <authorList>
            <person name="Hirose Y."/>
            <person name="Shimura Y."/>
            <person name="Fujisawa T."/>
            <person name="Nakamura Y."/>
            <person name="Kawachi M."/>
        </authorList>
    </citation>
    <scope>NUCLEOTIDE SEQUENCE [LARGE SCALE GENOMIC DNA]</scope>
    <source>
        <strain evidence="2 3">NIES-21</strain>
        <plasmid evidence="3">Plasmid2 dna</plasmid>
    </source>
</reference>
<accession>A0A1Z4GRK8</accession>
<keyword evidence="1" id="KW-1133">Transmembrane helix</keyword>
<dbReference type="Proteomes" id="UP000218287">
    <property type="component" value="Plasmid Plasmid2 dna"/>
</dbReference>
<feature type="transmembrane region" description="Helical" evidence="1">
    <location>
        <begin position="24"/>
        <end position="44"/>
    </location>
</feature>
<keyword evidence="3" id="KW-1185">Reference proteome</keyword>
<geneLocation type="plasmid" evidence="3">
    <name>Plasmid2 dna</name>
</geneLocation>
<keyword evidence="1" id="KW-0472">Membrane</keyword>
<keyword evidence="2" id="KW-0614">Plasmid</keyword>
<feature type="transmembrane region" description="Helical" evidence="1">
    <location>
        <begin position="50"/>
        <end position="67"/>
    </location>
</feature>
<dbReference type="AlphaFoldDB" id="A0A1Z4GRK8"/>
<evidence type="ECO:0000313" key="3">
    <source>
        <dbReference type="Proteomes" id="UP000218287"/>
    </source>
</evidence>
<gene>
    <name evidence="2" type="ORF">NIES21_60310</name>
</gene>
<dbReference type="OrthoDB" id="574774at2"/>
<evidence type="ECO:0000256" key="1">
    <source>
        <dbReference type="SAM" id="Phobius"/>
    </source>
</evidence>
<sequence>MAIKTENNYGRKFIKMIHNPQTRLVSLLKQTAYVGLGFLVMLLITGGRPSGSIVGLSVVLGIGFVAWDENNRSMK</sequence>
<proteinExistence type="predicted"/>
<organism evidence="2 3">
    <name type="scientific">Anabaenopsis circularis NIES-21</name>
    <dbReference type="NCBI Taxonomy" id="1085406"/>
    <lineage>
        <taxon>Bacteria</taxon>
        <taxon>Bacillati</taxon>
        <taxon>Cyanobacteriota</taxon>
        <taxon>Cyanophyceae</taxon>
        <taxon>Nostocales</taxon>
        <taxon>Nodulariaceae</taxon>
        <taxon>Anabaenopsis</taxon>
    </lineage>
</organism>